<name>A0A239EXD1_9ACTN</name>
<accession>A0A239EXD1</accession>
<gene>
    <name evidence="2" type="ORF">SAMN05216276_1010114</name>
</gene>
<feature type="region of interest" description="Disordered" evidence="1">
    <location>
        <begin position="1"/>
        <end position="20"/>
    </location>
</feature>
<feature type="compositionally biased region" description="Polar residues" evidence="1">
    <location>
        <begin position="120"/>
        <end position="136"/>
    </location>
</feature>
<organism evidence="2 3">
    <name type="scientific">Streptosporangium subroseum</name>
    <dbReference type="NCBI Taxonomy" id="106412"/>
    <lineage>
        <taxon>Bacteria</taxon>
        <taxon>Bacillati</taxon>
        <taxon>Actinomycetota</taxon>
        <taxon>Actinomycetes</taxon>
        <taxon>Streptosporangiales</taxon>
        <taxon>Streptosporangiaceae</taxon>
        <taxon>Streptosporangium</taxon>
    </lineage>
</organism>
<dbReference type="Proteomes" id="UP000198282">
    <property type="component" value="Unassembled WGS sequence"/>
</dbReference>
<reference evidence="2 3" key="1">
    <citation type="submission" date="2017-06" db="EMBL/GenBank/DDBJ databases">
        <authorList>
            <person name="Kim H.J."/>
            <person name="Triplett B.A."/>
        </authorList>
    </citation>
    <scope>NUCLEOTIDE SEQUENCE [LARGE SCALE GENOMIC DNA]</scope>
    <source>
        <strain evidence="2 3">CGMCC 4.2132</strain>
    </source>
</reference>
<dbReference type="OrthoDB" id="3536475at2"/>
<evidence type="ECO:0000313" key="3">
    <source>
        <dbReference type="Proteomes" id="UP000198282"/>
    </source>
</evidence>
<sequence>MSERSMPHDATSWSCPHGQDARRGCEACYEESARPSQELTFWTVAAWFTTDRPIPIRTIQDVHHHGRHFALDQPSAPLVYLLTGEAYARDGVQAVAGVIGFLLQNRHVIATFTVTETRATHRSPATATKPKTTRQTDVWLHERGPS</sequence>
<dbReference type="AlphaFoldDB" id="A0A239EXD1"/>
<proteinExistence type="predicted"/>
<feature type="region of interest" description="Disordered" evidence="1">
    <location>
        <begin position="120"/>
        <end position="146"/>
    </location>
</feature>
<evidence type="ECO:0000256" key="1">
    <source>
        <dbReference type="SAM" id="MobiDB-lite"/>
    </source>
</evidence>
<dbReference type="EMBL" id="FZOD01000010">
    <property type="protein sequence ID" value="SNS49279.1"/>
    <property type="molecule type" value="Genomic_DNA"/>
</dbReference>
<keyword evidence="3" id="KW-1185">Reference proteome</keyword>
<dbReference type="RefSeq" id="WP_143653203.1">
    <property type="nucleotide sequence ID" value="NZ_FZOD01000010.1"/>
</dbReference>
<evidence type="ECO:0000313" key="2">
    <source>
        <dbReference type="EMBL" id="SNS49279.1"/>
    </source>
</evidence>
<protein>
    <submittedName>
        <fullName evidence="2">Uncharacterized protein</fullName>
    </submittedName>
</protein>